<feature type="repeat" description="WD" evidence="3">
    <location>
        <begin position="805"/>
        <end position="839"/>
    </location>
</feature>
<dbReference type="InterPro" id="IPR015943">
    <property type="entry name" value="WD40/YVTN_repeat-like_dom_sf"/>
</dbReference>
<dbReference type="PROSITE" id="PS50082">
    <property type="entry name" value="WD_REPEATS_2"/>
    <property type="match status" value="3"/>
</dbReference>
<dbReference type="PANTHER" id="PTHR22847">
    <property type="entry name" value="WD40 REPEAT PROTEIN"/>
    <property type="match status" value="1"/>
</dbReference>
<dbReference type="EMBL" id="CP159837">
    <property type="protein sequence ID" value="XCM36770.1"/>
    <property type="molecule type" value="Genomic_DNA"/>
</dbReference>
<feature type="repeat" description="WD" evidence="3">
    <location>
        <begin position="763"/>
        <end position="804"/>
    </location>
</feature>
<evidence type="ECO:0000256" key="3">
    <source>
        <dbReference type="PROSITE-ProRule" id="PRU00221"/>
    </source>
</evidence>
<dbReference type="SMART" id="SM00320">
    <property type="entry name" value="WD40"/>
    <property type="match status" value="4"/>
</dbReference>
<feature type="repeat" description="WD" evidence="3">
    <location>
        <begin position="721"/>
        <end position="762"/>
    </location>
</feature>
<gene>
    <name evidence="4" type="ORF">ABWT76_005549</name>
</gene>
<evidence type="ECO:0000256" key="2">
    <source>
        <dbReference type="ARBA" id="ARBA00022737"/>
    </source>
</evidence>
<keyword evidence="2" id="KW-0677">Repeat</keyword>
<dbReference type="PROSITE" id="PS00678">
    <property type="entry name" value="WD_REPEATS_1"/>
    <property type="match status" value="1"/>
</dbReference>
<dbReference type="InterPro" id="IPR020472">
    <property type="entry name" value="WD40_PAC1"/>
</dbReference>
<dbReference type="PRINTS" id="PR00320">
    <property type="entry name" value="GPROTEINBRPT"/>
</dbReference>
<dbReference type="CDD" id="cd00200">
    <property type="entry name" value="WD40"/>
    <property type="match status" value="1"/>
</dbReference>
<evidence type="ECO:0000313" key="4">
    <source>
        <dbReference type="EMBL" id="XCM36770.1"/>
    </source>
</evidence>
<dbReference type="InterPro" id="IPR001680">
    <property type="entry name" value="WD40_rpt"/>
</dbReference>
<organism evidence="4">
    <name type="scientific">Planktothricoides raciborskii GIHE-MW2</name>
    <dbReference type="NCBI Taxonomy" id="2792601"/>
    <lineage>
        <taxon>Bacteria</taxon>
        <taxon>Bacillati</taxon>
        <taxon>Cyanobacteriota</taxon>
        <taxon>Cyanophyceae</taxon>
        <taxon>Oscillatoriophycideae</taxon>
        <taxon>Oscillatoriales</taxon>
        <taxon>Oscillatoriaceae</taxon>
        <taxon>Planktothricoides</taxon>
    </lineage>
</organism>
<evidence type="ECO:0008006" key="5">
    <source>
        <dbReference type="Google" id="ProtNLM"/>
    </source>
</evidence>
<dbReference type="PROSITE" id="PS50294">
    <property type="entry name" value="WD_REPEATS_REGION"/>
    <property type="match status" value="3"/>
</dbReference>
<dbReference type="InterPro" id="IPR019775">
    <property type="entry name" value="WD40_repeat_CS"/>
</dbReference>
<dbReference type="Gene3D" id="2.130.10.10">
    <property type="entry name" value="YVTN repeat-like/Quinoprotein amine dehydrogenase"/>
    <property type="match status" value="2"/>
</dbReference>
<sequence length="839" mass="95563">MSLWDAASEMVTTTALVFSPPQIAGAIVQRLNEIDRINSQFALQDNQQEFQARMQGNQQEFQARMQGNQQEFQANVEKLRTAAQFALQAKGQAFQADLEAVKIDTQFGLQDRGHEFQAALEGVRQRFNREMEEYRQFCENARLQKRQDFEQEQLTRRLQHEQSLEAYRRETQLILSRVQLLMALELADDKEVRESFPLKTPARVILNAYKNYQNNLSPIPLLVVISPPALEFEKFPNAAQGFSRIEARLTDEVQEFCKHYPLTSEARPVRYQGADWETKSAHGKSAVDVLHHVLKSVPTVVLESKVDGDLLRIYLAGWDVLEKTPHYEKVLTVPWKEVLYPIARKYAQKWREYRMTLLDKNKTLEEIKRRGGDDELNLSILEEEEEDKEFGFGGKEDYKYNVKEEKYIQELAQFLGICHCILVGLMADRYHFTHGDTPPKLPELLPGLLEKVPSQSLKEMLVAEIVASYQSLYQLTGVERPNAIPYLFLDLALSLSGLPDKSWAKNQVEYSLLCWLILRNQLSKQTSGLVGLLEAFTAALTLADGEYLEKLNQCLAAIGESQYQKLIGDKIQRHQQTEQKKQQEAVEDKMKDKQKLENVSLVAVLNGHAGPVGSLAISSDGQTLVSGHIETHEHYQTSSCKIRTNKTWQLSTGWELGTVIVERHPFEETLNDKNYIRIVERHPFEEILNDKNYIRQIKRYGTAHALGNNIKFYNYPEEHELTGHSDEVICLAISPDGETLISGSDDRRIKIWQLSTRQELRTLNGHSSTVTCLAISPDGQTLVSGSKDNTIKIWDLSTGQELGTLTGHYGTVTCLAISPDGRTLVSGSEDQTIKVWRVV</sequence>
<reference evidence="4" key="1">
    <citation type="submission" date="2024-07" db="EMBL/GenBank/DDBJ databases">
        <authorList>
            <person name="Kim Y.J."/>
            <person name="Jeong J.Y."/>
        </authorList>
    </citation>
    <scope>NUCLEOTIDE SEQUENCE</scope>
    <source>
        <strain evidence="4">GIHE-MW2</strain>
    </source>
</reference>
<dbReference type="RefSeq" id="WP_354635289.1">
    <property type="nucleotide sequence ID" value="NZ_CP159837.1"/>
</dbReference>
<protein>
    <recommendedName>
        <fullName evidence="5">WD40 repeat-containing protein</fullName>
    </recommendedName>
</protein>
<proteinExistence type="predicted"/>
<evidence type="ECO:0000256" key="1">
    <source>
        <dbReference type="ARBA" id="ARBA00022574"/>
    </source>
</evidence>
<dbReference type="SUPFAM" id="SSF50978">
    <property type="entry name" value="WD40 repeat-like"/>
    <property type="match status" value="1"/>
</dbReference>
<name>A0AAU8JDB3_9CYAN</name>
<keyword evidence="1 3" id="KW-0853">WD repeat</keyword>
<dbReference type="Pfam" id="PF00400">
    <property type="entry name" value="WD40"/>
    <property type="match status" value="4"/>
</dbReference>
<dbReference type="InterPro" id="IPR036322">
    <property type="entry name" value="WD40_repeat_dom_sf"/>
</dbReference>
<accession>A0AAU8JDB3</accession>
<dbReference type="PANTHER" id="PTHR22847:SF637">
    <property type="entry name" value="WD REPEAT DOMAIN 5B"/>
    <property type="match status" value="1"/>
</dbReference>
<dbReference type="AlphaFoldDB" id="A0AAU8JDB3"/>